<dbReference type="GO" id="GO:0008360">
    <property type="term" value="P:regulation of cell shape"/>
    <property type="evidence" value="ECO:0007669"/>
    <property type="project" value="UniProtKB-UniRule"/>
</dbReference>
<feature type="transmembrane region" description="Helical" evidence="10">
    <location>
        <begin position="124"/>
        <end position="150"/>
    </location>
</feature>
<comment type="function">
    <text evidence="8 10 11">Involved in peptidoglycan biosynthesis. Transports lipid-linked peptidoglycan precursors from the inner to the outer leaflet of the cytoplasmic membrane.</text>
</comment>
<feature type="transmembrane region" description="Helical" evidence="10">
    <location>
        <begin position="479"/>
        <end position="501"/>
    </location>
</feature>
<dbReference type="PATRIC" id="fig|1561003.3.peg.1425"/>
<feature type="transmembrane region" description="Helical" evidence="10">
    <location>
        <begin position="354"/>
        <end position="374"/>
    </location>
</feature>
<dbReference type="Pfam" id="PF03023">
    <property type="entry name" value="MurJ"/>
    <property type="match status" value="1"/>
</dbReference>
<dbReference type="EMBL" id="LN906597">
    <property type="protein sequence ID" value="CUT18184.1"/>
    <property type="molecule type" value="Genomic_DNA"/>
</dbReference>
<evidence type="ECO:0000256" key="4">
    <source>
        <dbReference type="ARBA" id="ARBA00022960"/>
    </source>
</evidence>
<keyword evidence="2 10" id="KW-1003">Cell membrane</keyword>
<evidence type="ECO:0000256" key="2">
    <source>
        <dbReference type="ARBA" id="ARBA00022475"/>
    </source>
</evidence>
<keyword evidence="6 10" id="KW-1133">Transmembrane helix</keyword>
<keyword evidence="13" id="KW-1185">Reference proteome</keyword>
<dbReference type="PRINTS" id="PR01806">
    <property type="entry name" value="VIRFACTRMVIN"/>
</dbReference>
<dbReference type="RefSeq" id="WP_092343255.1">
    <property type="nucleotide sequence ID" value="NZ_LN906597.1"/>
</dbReference>
<dbReference type="UniPathway" id="UPA00219"/>
<dbReference type="InterPro" id="IPR004268">
    <property type="entry name" value="MurJ"/>
</dbReference>
<keyword evidence="5 10" id="KW-0573">Peptidoglycan synthesis</keyword>
<dbReference type="GO" id="GO:0034204">
    <property type="term" value="P:lipid translocation"/>
    <property type="evidence" value="ECO:0007669"/>
    <property type="project" value="TreeGrafter"/>
</dbReference>
<feature type="transmembrane region" description="Helical" evidence="10">
    <location>
        <begin position="229"/>
        <end position="254"/>
    </location>
</feature>
<dbReference type="GO" id="GO:0005886">
    <property type="term" value="C:plasma membrane"/>
    <property type="evidence" value="ECO:0007669"/>
    <property type="project" value="UniProtKB-SubCell"/>
</dbReference>
<dbReference type="HAMAP" id="MF_02078">
    <property type="entry name" value="MurJ_MviN"/>
    <property type="match status" value="1"/>
</dbReference>
<evidence type="ECO:0000256" key="10">
    <source>
        <dbReference type="HAMAP-Rule" id="MF_02078"/>
    </source>
</evidence>
<comment type="pathway">
    <text evidence="10">Cell wall biogenesis; peptidoglycan biosynthesis.</text>
</comment>
<keyword evidence="4 10" id="KW-0133">Cell shape</keyword>
<feature type="transmembrane region" description="Helical" evidence="10">
    <location>
        <begin position="274"/>
        <end position="294"/>
    </location>
</feature>
<evidence type="ECO:0000313" key="12">
    <source>
        <dbReference type="EMBL" id="CUT18184.1"/>
    </source>
</evidence>
<evidence type="ECO:0000256" key="7">
    <source>
        <dbReference type="ARBA" id="ARBA00023136"/>
    </source>
</evidence>
<gene>
    <name evidence="10" type="primary">murJ</name>
    <name evidence="12" type="ORF">Ark11_1383</name>
</gene>
<keyword evidence="10 11" id="KW-0961">Cell wall biogenesis/degradation</keyword>
<feature type="transmembrane region" description="Helical" evidence="10">
    <location>
        <begin position="83"/>
        <end position="104"/>
    </location>
</feature>
<organism evidence="12 13">
    <name type="scientific">Candidatus Ichthyocystis hellenicum</name>
    <dbReference type="NCBI Taxonomy" id="1561003"/>
    <lineage>
        <taxon>Bacteria</taxon>
        <taxon>Pseudomonadati</taxon>
        <taxon>Pseudomonadota</taxon>
        <taxon>Betaproteobacteria</taxon>
        <taxon>Burkholderiales</taxon>
        <taxon>Candidatus Ichthyocystis</taxon>
    </lineage>
</organism>
<dbReference type="AlphaFoldDB" id="A0A0S4M7S0"/>
<dbReference type="CDD" id="cd13123">
    <property type="entry name" value="MATE_MurJ_like"/>
    <property type="match status" value="1"/>
</dbReference>
<evidence type="ECO:0000256" key="11">
    <source>
        <dbReference type="PIRNR" id="PIRNR002869"/>
    </source>
</evidence>
<dbReference type="OrthoDB" id="9816572at2"/>
<dbReference type="STRING" id="1561003.Ark11_1383"/>
<comment type="subcellular location">
    <subcellularLocation>
        <location evidence="10">Cell inner membrane</location>
        <topology evidence="10">Multi-pass membrane protein</topology>
    </subcellularLocation>
    <subcellularLocation>
        <location evidence="1">Cell membrane</location>
        <topology evidence="1">Multi-pass membrane protein</topology>
    </subcellularLocation>
</comment>
<dbReference type="NCBIfam" id="TIGR01695">
    <property type="entry name" value="murJ_mviN"/>
    <property type="match status" value="1"/>
</dbReference>
<keyword evidence="10" id="KW-0997">Cell inner membrane</keyword>
<evidence type="ECO:0000256" key="3">
    <source>
        <dbReference type="ARBA" id="ARBA00022692"/>
    </source>
</evidence>
<dbReference type="PANTHER" id="PTHR47019:SF1">
    <property type="entry name" value="LIPID II FLIPPASE MURJ"/>
    <property type="match status" value="1"/>
</dbReference>
<accession>A0A0S4M7S0</accession>
<feature type="transmembrane region" description="Helical" evidence="10">
    <location>
        <begin position="315"/>
        <end position="342"/>
    </location>
</feature>
<proteinExistence type="inferred from homology"/>
<dbReference type="GO" id="GO:0071555">
    <property type="term" value="P:cell wall organization"/>
    <property type="evidence" value="ECO:0007669"/>
    <property type="project" value="UniProtKB-UniRule"/>
</dbReference>
<evidence type="ECO:0000256" key="1">
    <source>
        <dbReference type="ARBA" id="ARBA00004651"/>
    </source>
</evidence>
<feature type="transmembrane region" description="Helical" evidence="10">
    <location>
        <begin position="188"/>
        <end position="208"/>
    </location>
</feature>
<evidence type="ECO:0000256" key="9">
    <source>
        <dbReference type="ARBA" id="ARBA00061532"/>
    </source>
</evidence>
<keyword evidence="10 11" id="KW-0813">Transport</keyword>
<dbReference type="GO" id="GO:0015648">
    <property type="term" value="F:lipid-linked peptidoglycan transporter activity"/>
    <property type="evidence" value="ECO:0007669"/>
    <property type="project" value="UniProtKB-UniRule"/>
</dbReference>
<comment type="similarity">
    <text evidence="9 10 11">Belongs to the MurJ/MviN family.</text>
</comment>
<sequence length="511" mass="55539">MSNNRLLSLATVSSMTFASRILGFVRDTCIAHFFGAGTNTDAFVVAFRLPNLLRRIFAEGAFSQAFVPLLSQTNNRSPTETKNFVNGVFTLILITTALVTAIGLSVADPIIRVSAPGFVGKPSFYLSVNLLKITFPYIICISLVTLSAAILNINGKFAISAITPAILNIAMIVAIFVSQQYLKDRITYLAWGVLIGGIIQCLVQIYPLKKINLLPKWNTSFKQPMIKKLITQIGPAILGVSVIQLSLLLNTFFASFLPTGSISWIYYADRLMEFPTGLLGAAMVTVLLPEMSAAHANKDTNLYTNTIDWGLKITLLLAIPASVAIVSIGYDIIVCLFGYGQFGAKSAIETHRALVGYAIGLVPMIAVKVLAPAFYAKQDIKTPAKIAVLVLIITQTGNLLLTGYLQQMGLTLSISLGATFNAILLFHKLKKHGIYAPKPGWSKLITKIIIGSAIMLAFLKAVEPQSEQWFHWSSARRLLTISLICAGGCAVYLASLHMIGINIKKLIKNEH</sequence>
<evidence type="ECO:0000256" key="6">
    <source>
        <dbReference type="ARBA" id="ARBA00022989"/>
    </source>
</evidence>
<dbReference type="Proteomes" id="UP000198651">
    <property type="component" value="Chromosome I"/>
</dbReference>
<evidence type="ECO:0000256" key="8">
    <source>
        <dbReference type="ARBA" id="ARBA00060041"/>
    </source>
</evidence>
<feature type="transmembrane region" description="Helical" evidence="10">
    <location>
        <begin position="386"/>
        <end position="404"/>
    </location>
</feature>
<dbReference type="PIRSF" id="PIRSF002869">
    <property type="entry name" value="MviN"/>
    <property type="match status" value="1"/>
</dbReference>
<protein>
    <recommendedName>
        <fullName evidence="10">Probable lipid II flippase MurJ</fullName>
    </recommendedName>
</protein>
<feature type="transmembrane region" description="Helical" evidence="10">
    <location>
        <begin position="410"/>
        <end position="429"/>
    </location>
</feature>
<keyword evidence="7 10" id="KW-0472">Membrane</keyword>
<evidence type="ECO:0000256" key="5">
    <source>
        <dbReference type="ARBA" id="ARBA00022984"/>
    </source>
</evidence>
<dbReference type="GO" id="GO:0009252">
    <property type="term" value="P:peptidoglycan biosynthetic process"/>
    <property type="evidence" value="ECO:0007669"/>
    <property type="project" value="UniProtKB-UniRule"/>
</dbReference>
<evidence type="ECO:0000313" key="13">
    <source>
        <dbReference type="Proteomes" id="UP000198651"/>
    </source>
</evidence>
<dbReference type="InterPro" id="IPR051050">
    <property type="entry name" value="Lipid_II_flippase_MurJ/MviN"/>
</dbReference>
<feature type="transmembrane region" description="Helical" evidence="10">
    <location>
        <begin position="157"/>
        <end position="182"/>
    </location>
</feature>
<feature type="transmembrane region" description="Helical" evidence="10">
    <location>
        <begin position="441"/>
        <end position="459"/>
    </location>
</feature>
<reference evidence="13" key="1">
    <citation type="submission" date="2015-11" db="EMBL/GenBank/DDBJ databases">
        <authorList>
            <person name="Seth-Smith H.M.B."/>
        </authorList>
    </citation>
    <scope>NUCLEOTIDE SEQUENCE [LARGE SCALE GENOMIC DNA]</scope>
    <source>
        <strain evidence="13">2013Ark11</strain>
    </source>
</reference>
<name>A0A0S4M7S0_9BURK</name>
<keyword evidence="3 10" id="KW-0812">Transmembrane</keyword>
<dbReference type="PANTHER" id="PTHR47019">
    <property type="entry name" value="LIPID II FLIPPASE MURJ"/>
    <property type="match status" value="1"/>
</dbReference>